<feature type="chain" id="PRO_5021018115" description="Major facilitator superfamily (MFS) profile domain-containing protein" evidence="7">
    <location>
        <begin position="22"/>
        <end position="136"/>
    </location>
</feature>
<organism evidence="9 10">
    <name type="scientific">Fusarium oxysporum f. sp. narcissi</name>
    <dbReference type="NCBI Taxonomy" id="451672"/>
    <lineage>
        <taxon>Eukaryota</taxon>
        <taxon>Fungi</taxon>
        <taxon>Dikarya</taxon>
        <taxon>Ascomycota</taxon>
        <taxon>Pezizomycotina</taxon>
        <taxon>Sordariomycetes</taxon>
        <taxon>Hypocreomycetidae</taxon>
        <taxon>Hypocreales</taxon>
        <taxon>Nectriaceae</taxon>
        <taxon>Fusarium</taxon>
        <taxon>Fusarium oxysporum species complex</taxon>
    </lineage>
</organism>
<dbReference type="Gene3D" id="1.20.1250.20">
    <property type="entry name" value="MFS general substrate transporter like domains"/>
    <property type="match status" value="1"/>
</dbReference>
<feature type="signal peptide" evidence="7">
    <location>
        <begin position="1"/>
        <end position="21"/>
    </location>
</feature>
<sequence length="136" mass="14768">MWNRQSWKSMSGQQLLRLVTAASAVAISYEGISQGVMGAVTVAPEFGRRMGYTNDKDEVVKPMLQGGIAAVYYCGSLFAAFWAGSFSDNYGRIKGMWMACFWCMAGVILQASAVNLAHMLCARFVSGMAVAFILVI</sequence>
<feature type="transmembrane region" description="Helical" evidence="6">
    <location>
        <begin position="62"/>
        <end position="83"/>
    </location>
</feature>
<feature type="non-terminal residue" evidence="9">
    <location>
        <position position="136"/>
    </location>
</feature>
<dbReference type="SUPFAM" id="SSF103473">
    <property type="entry name" value="MFS general substrate transporter"/>
    <property type="match status" value="1"/>
</dbReference>
<dbReference type="PROSITE" id="PS50850">
    <property type="entry name" value="MFS"/>
    <property type="match status" value="1"/>
</dbReference>
<dbReference type="InterPro" id="IPR036259">
    <property type="entry name" value="MFS_trans_sf"/>
</dbReference>
<dbReference type="GO" id="GO:0016020">
    <property type="term" value="C:membrane"/>
    <property type="evidence" value="ECO:0007669"/>
    <property type="project" value="UniProtKB-SubCell"/>
</dbReference>
<keyword evidence="3 6" id="KW-0812">Transmembrane</keyword>
<evidence type="ECO:0000256" key="1">
    <source>
        <dbReference type="ARBA" id="ARBA00004141"/>
    </source>
</evidence>
<protein>
    <recommendedName>
        <fullName evidence="8">Major facilitator superfamily (MFS) profile domain-containing protein</fullName>
    </recommendedName>
</protein>
<dbReference type="PANTHER" id="PTHR48022:SF78">
    <property type="entry name" value="MONOSACCHARIDE TRANSPORTER, PUTATIVE (AFU_ORTHOLOGUE AFUA_2G02110)-RELATED"/>
    <property type="match status" value="1"/>
</dbReference>
<evidence type="ECO:0000256" key="6">
    <source>
        <dbReference type="SAM" id="Phobius"/>
    </source>
</evidence>
<dbReference type="InterPro" id="IPR020846">
    <property type="entry name" value="MFS_dom"/>
</dbReference>
<gene>
    <name evidence="9" type="ORF">BFJ63_vAg18456</name>
</gene>
<dbReference type="Pfam" id="PF00083">
    <property type="entry name" value="Sugar_tr"/>
    <property type="match status" value="1"/>
</dbReference>
<comment type="subcellular location">
    <subcellularLocation>
        <location evidence="1">Membrane</location>
        <topology evidence="1">Multi-pass membrane protein</topology>
    </subcellularLocation>
</comment>
<feature type="transmembrane region" description="Helical" evidence="6">
    <location>
        <begin position="95"/>
        <end position="111"/>
    </location>
</feature>
<evidence type="ECO:0000256" key="5">
    <source>
        <dbReference type="ARBA" id="ARBA00023136"/>
    </source>
</evidence>
<comment type="caution">
    <text evidence="9">The sequence shown here is derived from an EMBL/GenBank/DDBJ whole genome shotgun (WGS) entry which is preliminary data.</text>
</comment>
<dbReference type="PANTHER" id="PTHR48022">
    <property type="entry name" value="PLASTIDIC GLUCOSE TRANSPORTER 4"/>
    <property type="match status" value="1"/>
</dbReference>
<proteinExistence type="inferred from homology"/>
<keyword evidence="5 6" id="KW-0472">Membrane</keyword>
<comment type="similarity">
    <text evidence="2">Belongs to the major facilitator superfamily. Sugar transporter (TC 2.A.1.1) family.</text>
</comment>
<keyword evidence="4 6" id="KW-1133">Transmembrane helix</keyword>
<evidence type="ECO:0000313" key="9">
    <source>
        <dbReference type="EMBL" id="RYC78672.1"/>
    </source>
</evidence>
<evidence type="ECO:0000313" key="10">
    <source>
        <dbReference type="Proteomes" id="UP000290540"/>
    </source>
</evidence>
<evidence type="ECO:0000256" key="7">
    <source>
        <dbReference type="SAM" id="SignalP"/>
    </source>
</evidence>
<evidence type="ECO:0000256" key="4">
    <source>
        <dbReference type="ARBA" id="ARBA00022989"/>
    </source>
</evidence>
<accession>A0A4Q2UXC9</accession>
<keyword evidence="7" id="KW-0732">Signal</keyword>
<evidence type="ECO:0000256" key="3">
    <source>
        <dbReference type="ARBA" id="ARBA00022692"/>
    </source>
</evidence>
<dbReference type="InterPro" id="IPR005828">
    <property type="entry name" value="MFS_sugar_transport-like"/>
</dbReference>
<reference evidence="9 10" key="1">
    <citation type="submission" date="2016-12" db="EMBL/GenBank/DDBJ databases">
        <title>Draft genome sequence of Fusarium oxysporum causing rot on Narcissus.</title>
        <authorList>
            <person name="Armitage A.D."/>
            <person name="Taylor A."/>
            <person name="Clarkson J.P."/>
            <person name="Harrison R.J."/>
            <person name="Jackson A.C."/>
        </authorList>
    </citation>
    <scope>NUCLEOTIDE SEQUENCE [LARGE SCALE GENOMIC DNA]</scope>
    <source>
        <strain evidence="9 10">N139</strain>
    </source>
</reference>
<dbReference type="AlphaFoldDB" id="A0A4Q2UXC9"/>
<dbReference type="InterPro" id="IPR050360">
    <property type="entry name" value="MFS_Sugar_Transporters"/>
</dbReference>
<feature type="domain" description="Major facilitator superfamily (MFS) profile" evidence="8">
    <location>
        <begin position="19"/>
        <end position="136"/>
    </location>
</feature>
<dbReference type="Proteomes" id="UP000290540">
    <property type="component" value="Unassembled WGS sequence"/>
</dbReference>
<dbReference type="EMBL" id="MQTW01000998">
    <property type="protein sequence ID" value="RYC78672.1"/>
    <property type="molecule type" value="Genomic_DNA"/>
</dbReference>
<evidence type="ECO:0000259" key="8">
    <source>
        <dbReference type="PROSITE" id="PS50850"/>
    </source>
</evidence>
<evidence type="ECO:0000256" key="2">
    <source>
        <dbReference type="ARBA" id="ARBA00010992"/>
    </source>
</evidence>
<dbReference type="GO" id="GO:0005351">
    <property type="term" value="F:carbohydrate:proton symporter activity"/>
    <property type="evidence" value="ECO:0007669"/>
    <property type="project" value="TreeGrafter"/>
</dbReference>
<name>A0A4Q2UXC9_FUSOX</name>